<keyword evidence="5" id="KW-1185">Reference proteome</keyword>
<accession>A0A103Y0H5</accession>
<evidence type="ECO:0000313" key="5">
    <source>
        <dbReference type="Proteomes" id="UP000243975"/>
    </source>
</evidence>
<evidence type="ECO:0000313" key="4">
    <source>
        <dbReference type="EMBL" id="KVI00259.1"/>
    </source>
</evidence>
<proteinExistence type="inferred from homology"/>
<protein>
    <submittedName>
        <fullName evidence="4">Ribosomal protein L13</fullName>
    </submittedName>
</protein>
<comment type="caution">
    <text evidence="4">The sequence shown here is derived from an EMBL/GenBank/DDBJ whole genome shotgun (WGS) entry which is preliminary data.</text>
</comment>
<dbReference type="Gramene" id="KVI00259">
    <property type="protein sequence ID" value="KVI00259"/>
    <property type="gene ID" value="Ccrd_021519"/>
</dbReference>
<dbReference type="GO" id="GO:0006412">
    <property type="term" value="P:translation"/>
    <property type="evidence" value="ECO:0007669"/>
    <property type="project" value="InterPro"/>
</dbReference>
<dbReference type="STRING" id="59895.A0A103Y0H5"/>
<dbReference type="GO" id="GO:0022625">
    <property type="term" value="C:cytosolic large ribosomal subunit"/>
    <property type="evidence" value="ECO:0007669"/>
    <property type="project" value="TreeGrafter"/>
</dbReference>
<dbReference type="InterPro" id="IPR005822">
    <property type="entry name" value="Ribosomal_uL13"/>
</dbReference>
<organism evidence="4 5">
    <name type="scientific">Cynara cardunculus var. scolymus</name>
    <name type="common">Globe artichoke</name>
    <name type="synonym">Cynara scolymus</name>
    <dbReference type="NCBI Taxonomy" id="59895"/>
    <lineage>
        <taxon>Eukaryota</taxon>
        <taxon>Viridiplantae</taxon>
        <taxon>Streptophyta</taxon>
        <taxon>Embryophyta</taxon>
        <taxon>Tracheophyta</taxon>
        <taxon>Spermatophyta</taxon>
        <taxon>Magnoliopsida</taxon>
        <taxon>eudicotyledons</taxon>
        <taxon>Gunneridae</taxon>
        <taxon>Pentapetalae</taxon>
        <taxon>asterids</taxon>
        <taxon>campanulids</taxon>
        <taxon>Asterales</taxon>
        <taxon>Asteraceae</taxon>
        <taxon>Carduoideae</taxon>
        <taxon>Cardueae</taxon>
        <taxon>Carduinae</taxon>
        <taxon>Cynara</taxon>
    </lineage>
</organism>
<gene>
    <name evidence="4" type="ORF">Ccrd_021519</name>
</gene>
<evidence type="ECO:0000256" key="2">
    <source>
        <dbReference type="ARBA" id="ARBA00022980"/>
    </source>
</evidence>
<dbReference type="GO" id="GO:0003735">
    <property type="term" value="F:structural constituent of ribosome"/>
    <property type="evidence" value="ECO:0007669"/>
    <property type="project" value="InterPro"/>
</dbReference>
<keyword evidence="2 4" id="KW-0689">Ribosomal protein</keyword>
<dbReference type="PANTHER" id="PTHR11545:SF39">
    <property type="entry name" value="LARGE RIBOSOMAL SUBUNIT PROTEIN UL13X-RELATED"/>
    <property type="match status" value="1"/>
</dbReference>
<evidence type="ECO:0000256" key="3">
    <source>
        <dbReference type="ARBA" id="ARBA00023274"/>
    </source>
</evidence>
<dbReference type="GO" id="GO:0017148">
    <property type="term" value="P:negative regulation of translation"/>
    <property type="evidence" value="ECO:0007669"/>
    <property type="project" value="TreeGrafter"/>
</dbReference>
<dbReference type="InterPro" id="IPR036899">
    <property type="entry name" value="Ribosomal_uL13_sf"/>
</dbReference>
<dbReference type="EMBL" id="LEKV01003395">
    <property type="protein sequence ID" value="KVI00259.1"/>
    <property type="molecule type" value="Genomic_DNA"/>
</dbReference>
<dbReference type="Gene3D" id="3.90.1180.10">
    <property type="entry name" value="Ribosomal protein L13"/>
    <property type="match status" value="1"/>
</dbReference>
<keyword evidence="3" id="KW-0687">Ribonucleoprotein</keyword>
<dbReference type="Proteomes" id="UP000243975">
    <property type="component" value="Unassembled WGS sequence"/>
</dbReference>
<name>A0A103Y0H5_CYNCS</name>
<dbReference type="PANTHER" id="PTHR11545">
    <property type="entry name" value="RIBOSOMAL PROTEIN L13"/>
    <property type="match status" value="1"/>
</dbReference>
<dbReference type="GO" id="GO:0003729">
    <property type="term" value="F:mRNA binding"/>
    <property type="evidence" value="ECO:0007669"/>
    <property type="project" value="TreeGrafter"/>
</dbReference>
<evidence type="ECO:0000256" key="1">
    <source>
        <dbReference type="ARBA" id="ARBA00006227"/>
    </source>
</evidence>
<comment type="similarity">
    <text evidence="1">Belongs to the universal ribosomal protein uL13 family.</text>
</comment>
<dbReference type="SUPFAM" id="SSF52161">
    <property type="entry name" value="Ribosomal protein L13"/>
    <property type="match status" value="1"/>
</dbReference>
<dbReference type="AlphaFoldDB" id="A0A103Y0H5"/>
<reference evidence="4 5" key="1">
    <citation type="journal article" date="2016" name="Sci. Rep.">
        <title>The genome sequence of the outbreeding globe artichoke constructed de novo incorporating a phase-aware low-pass sequencing strategy of F1 progeny.</title>
        <authorList>
            <person name="Scaglione D."/>
            <person name="Reyes-Chin-Wo S."/>
            <person name="Acquadro A."/>
            <person name="Froenicke L."/>
            <person name="Portis E."/>
            <person name="Beitel C."/>
            <person name="Tirone M."/>
            <person name="Mauro R."/>
            <person name="Lo Monaco A."/>
            <person name="Mauromicale G."/>
            <person name="Faccioli P."/>
            <person name="Cattivelli L."/>
            <person name="Rieseberg L."/>
            <person name="Michelmore R."/>
            <person name="Lanteri S."/>
        </authorList>
    </citation>
    <scope>NUCLEOTIDE SEQUENCE [LARGE SCALE GENOMIC DNA]</scope>
    <source>
        <strain evidence="4">2C</strain>
    </source>
</reference>
<sequence length="134" mass="14713">MVSRSGICTREVVVDARHMLGRLSSILAKELLNGQRVTIVRCEEICFSGGLQIPSCSDLLVVSHAGKNRKSFVTHVSMMKVTMMRGIIADLWPWVVGLLARNDDADFDNKSTTGAQWFLMDKGGVQKESTTGAQ</sequence>